<feature type="transmembrane region" description="Helical" evidence="1">
    <location>
        <begin position="78"/>
        <end position="96"/>
    </location>
</feature>
<accession>A0AAU7BRR2</accession>
<feature type="transmembrane region" description="Helical" evidence="1">
    <location>
        <begin position="181"/>
        <end position="200"/>
    </location>
</feature>
<feature type="transmembrane region" description="Helical" evidence="1">
    <location>
        <begin position="130"/>
        <end position="151"/>
    </location>
</feature>
<dbReference type="RefSeq" id="WP_347923045.1">
    <property type="nucleotide sequence ID" value="NZ_CP157199.1"/>
</dbReference>
<proteinExistence type="predicted"/>
<feature type="transmembrane region" description="Helical" evidence="1">
    <location>
        <begin position="102"/>
        <end position="123"/>
    </location>
</feature>
<reference evidence="2" key="1">
    <citation type="submission" date="2024-05" db="EMBL/GenBank/DDBJ databases">
        <title>Pontimicrobium maritimus sp. nov., isolated form sea water.</title>
        <authorList>
            <person name="Muhammad N."/>
            <person name="Vuong T.Q."/>
            <person name="Han H.L."/>
            <person name="Kim S.-G."/>
        </authorList>
    </citation>
    <scope>NUCLEOTIDE SEQUENCE</scope>
    <source>
        <strain evidence="2">SW4</strain>
    </source>
</reference>
<gene>
    <name evidence="2" type="ORF">ABGB03_13215</name>
</gene>
<sequence length="201" mass="22590">MSAFLRSISFIFHPLFMPLLGTAFFFSKSPRYLPVEFIKAKLFSIGLLTVILPILLFLLLKTFKKVKSVNLPTAKERILPLALNCIIVFLVLQRVLPSNELIELYCFFIGILLSTLACLMLAILQFKPSIHMTAAGGIVMFFIGISIHYHININGSIILMCIIAGAIATSRLHLKAHNNIELLIGLFIGMIPQIIMLNYWL</sequence>
<dbReference type="AlphaFoldDB" id="A0AAU7BRR2"/>
<feature type="transmembrane region" description="Helical" evidence="1">
    <location>
        <begin position="38"/>
        <end position="58"/>
    </location>
</feature>
<dbReference type="EMBL" id="CP157199">
    <property type="protein sequence ID" value="XBG60816.1"/>
    <property type="molecule type" value="Genomic_DNA"/>
</dbReference>
<keyword evidence="1" id="KW-0472">Membrane</keyword>
<name>A0AAU7BRR2_9FLAO</name>
<evidence type="ECO:0000313" key="2">
    <source>
        <dbReference type="EMBL" id="XBG60816.1"/>
    </source>
</evidence>
<keyword evidence="1" id="KW-1133">Transmembrane helix</keyword>
<organism evidence="2">
    <name type="scientific">Pontimicrobium sp. SW4</name>
    <dbReference type="NCBI Taxonomy" id="3153519"/>
    <lineage>
        <taxon>Bacteria</taxon>
        <taxon>Pseudomonadati</taxon>
        <taxon>Bacteroidota</taxon>
        <taxon>Flavobacteriia</taxon>
        <taxon>Flavobacteriales</taxon>
        <taxon>Flavobacteriaceae</taxon>
        <taxon>Pontimicrobium</taxon>
    </lineage>
</organism>
<feature type="transmembrane region" description="Helical" evidence="1">
    <location>
        <begin position="157"/>
        <end position="174"/>
    </location>
</feature>
<protein>
    <recommendedName>
        <fullName evidence="3">Transmembrane protein</fullName>
    </recommendedName>
</protein>
<keyword evidence="1" id="KW-0812">Transmembrane</keyword>
<evidence type="ECO:0008006" key="3">
    <source>
        <dbReference type="Google" id="ProtNLM"/>
    </source>
</evidence>
<feature type="transmembrane region" description="Helical" evidence="1">
    <location>
        <begin position="7"/>
        <end position="26"/>
    </location>
</feature>
<evidence type="ECO:0000256" key="1">
    <source>
        <dbReference type="SAM" id="Phobius"/>
    </source>
</evidence>